<organism evidence="1 2">
    <name type="scientific">Thelephora ganbajun</name>
    <name type="common">Ganba fungus</name>
    <dbReference type="NCBI Taxonomy" id="370292"/>
    <lineage>
        <taxon>Eukaryota</taxon>
        <taxon>Fungi</taxon>
        <taxon>Dikarya</taxon>
        <taxon>Basidiomycota</taxon>
        <taxon>Agaricomycotina</taxon>
        <taxon>Agaricomycetes</taxon>
        <taxon>Thelephorales</taxon>
        <taxon>Thelephoraceae</taxon>
        <taxon>Thelephora</taxon>
    </lineage>
</organism>
<dbReference type="Proteomes" id="UP000886501">
    <property type="component" value="Unassembled WGS sequence"/>
</dbReference>
<accession>A0ACB6ZXN6</accession>
<keyword evidence="2" id="KW-1185">Reference proteome</keyword>
<evidence type="ECO:0000313" key="1">
    <source>
        <dbReference type="EMBL" id="KAF9654180.1"/>
    </source>
</evidence>
<reference evidence="1" key="2">
    <citation type="journal article" date="2020" name="Nat. Commun.">
        <title>Large-scale genome sequencing of mycorrhizal fungi provides insights into the early evolution of symbiotic traits.</title>
        <authorList>
            <person name="Miyauchi S."/>
            <person name="Kiss E."/>
            <person name="Kuo A."/>
            <person name="Drula E."/>
            <person name="Kohler A."/>
            <person name="Sanchez-Garcia M."/>
            <person name="Morin E."/>
            <person name="Andreopoulos B."/>
            <person name="Barry K.W."/>
            <person name="Bonito G."/>
            <person name="Buee M."/>
            <person name="Carver A."/>
            <person name="Chen C."/>
            <person name="Cichocki N."/>
            <person name="Clum A."/>
            <person name="Culley D."/>
            <person name="Crous P.W."/>
            <person name="Fauchery L."/>
            <person name="Girlanda M."/>
            <person name="Hayes R.D."/>
            <person name="Keri Z."/>
            <person name="LaButti K."/>
            <person name="Lipzen A."/>
            <person name="Lombard V."/>
            <person name="Magnuson J."/>
            <person name="Maillard F."/>
            <person name="Murat C."/>
            <person name="Nolan M."/>
            <person name="Ohm R.A."/>
            <person name="Pangilinan J."/>
            <person name="Pereira M.F."/>
            <person name="Perotto S."/>
            <person name="Peter M."/>
            <person name="Pfister S."/>
            <person name="Riley R."/>
            <person name="Sitrit Y."/>
            <person name="Stielow J.B."/>
            <person name="Szollosi G."/>
            <person name="Zifcakova L."/>
            <person name="Stursova M."/>
            <person name="Spatafora J.W."/>
            <person name="Tedersoo L."/>
            <person name="Vaario L.M."/>
            <person name="Yamada A."/>
            <person name="Yan M."/>
            <person name="Wang P."/>
            <person name="Xu J."/>
            <person name="Bruns T."/>
            <person name="Baldrian P."/>
            <person name="Vilgalys R."/>
            <person name="Dunand C."/>
            <person name="Henrissat B."/>
            <person name="Grigoriev I.V."/>
            <person name="Hibbett D."/>
            <person name="Nagy L.G."/>
            <person name="Martin F.M."/>
        </authorList>
    </citation>
    <scope>NUCLEOTIDE SEQUENCE</scope>
    <source>
        <strain evidence="1">P2</strain>
    </source>
</reference>
<evidence type="ECO:0000313" key="2">
    <source>
        <dbReference type="Proteomes" id="UP000886501"/>
    </source>
</evidence>
<proteinExistence type="predicted"/>
<gene>
    <name evidence="1" type="ORF">BDM02DRAFT_4807</name>
</gene>
<protein>
    <submittedName>
        <fullName evidence="1">Uncharacterized protein</fullName>
    </submittedName>
</protein>
<sequence>MYISDTCKKAGEERPKRDPAHSVFPVHLSSAQTPSCKRRAGVRKFKVMTRVCTTSRSLKFTPYQFRSHQTHGFPPLFSISKKARLEVPINPCGWMAPGRSCVFMVLPAADSKTRCHIDVRVSSSNTTDNNAEPVVVVVTTPKQIEKIRLVGYFISISRCMHAHAGL</sequence>
<dbReference type="EMBL" id="MU117961">
    <property type="protein sequence ID" value="KAF9654180.1"/>
    <property type="molecule type" value="Genomic_DNA"/>
</dbReference>
<name>A0ACB6ZXN6_THEGA</name>
<reference evidence="1" key="1">
    <citation type="submission" date="2019-10" db="EMBL/GenBank/DDBJ databases">
        <authorList>
            <consortium name="DOE Joint Genome Institute"/>
            <person name="Kuo A."/>
            <person name="Miyauchi S."/>
            <person name="Kiss E."/>
            <person name="Drula E."/>
            <person name="Kohler A."/>
            <person name="Sanchez-Garcia M."/>
            <person name="Andreopoulos B."/>
            <person name="Barry K.W."/>
            <person name="Bonito G."/>
            <person name="Buee M."/>
            <person name="Carver A."/>
            <person name="Chen C."/>
            <person name="Cichocki N."/>
            <person name="Clum A."/>
            <person name="Culley D."/>
            <person name="Crous P.W."/>
            <person name="Fauchery L."/>
            <person name="Girlanda M."/>
            <person name="Hayes R."/>
            <person name="Keri Z."/>
            <person name="Labutti K."/>
            <person name="Lipzen A."/>
            <person name="Lombard V."/>
            <person name="Magnuson J."/>
            <person name="Maillard F."/>
            <person name="Morin E."/>
            <person name="Murat C."/>
            <person name="Nolan M."/>
            <person name="Ohm R."/>
            <person name="Pangilinan J."/>
            <person name="Pereira M."/>
            <person name="Perotto S."/>
            <person name="Peter M."/>
            <person name="Riley R."/>
            <person name="Sitrit Y."/>
            <person name="Stielow B."/>
            <person name="Szollosi G."/>
            <person name="Zifcakova L."/>
            <person name="Stursova M."/>
            <person name="Spatafora J.W."/>
            <person name="Tedersoo L."/>
            <person name="Vaario L.-M."/>
            <person name="Yamada A."/>
            <person name="Yan M."/>
            <person name="Wang P."/>
            <person name="Xu J."/>
            <person name="Bruns T."/>
            <person name="Baldrian P."/>
            <person name="Vilgalys R."/>
            <person name="Henrissat B."/>
            <person name="Grigoriev I.V."/>
            <person name="Hibbett D."/>
            <person name="Nagy L.G."/>
            <person name="Martin F.M."/>
        </authorList>
    </citation>
    <scope>NUCLEOTIDE SEQUENCE</scope>
    <source>
        <strain evidence="1">P2</strain>
    </source>
</reference>
<comment type="caution">
    <text evidence="1">The sequence shown here is derived from an EMBL/GenBank/DDBJ whole genome shotgun (WGS) entry which is preliminary data.</text>
</comment>